<sequence length="72" mass="8390">MNNLSDNLPPRAGENHRGNPDRYFHVMTEGWFIYTREGVHGPFVDRNLAHSFLQNHITDIKPDDDPSSSWRL</sequence>
<dbReference type="AlphaFoldDB" id="A0A3B1A9N6"/>
<protein>
    <submittedName>
        <fullName evidence="2">Uncharacterized protein</fullName>
    </submittedName>
</protein>
<accession>A0A3B1A9N6</accession>
<evidence type="ECO:0000256" key="1">
    <source>
        <dbReference type="SAM" id="MobiDB-lite"/>
    </source>
</evidence>
<proteinExistence type="predicted"/>
<feature type="region of interest" description="Disordered" evidence="1">
    <location>
        <begin position="1"/>
        <end position="21"/>
    </location>
</feature>
<evidence type="ECO:0000313" key="2">
    <source>
        <dbReference type="EMBL" id="VAX00732.1"/>
    </source>
</evidence>
<dbReference type="EMBL" id="UOFR01000078">
    <property type="protein sequence ID" value="VAX00732.1"/>
    <property type="molecule type" value="Genomic_DNA"/>
</dbReference>
<gene>
    <name evidence="2" type="ORF">MNBD_GAMMA21-276</name>
</gene>
<reference evidence="2" key="1">
    <citation type="submission" date="2018-06" db="EMBL/GenBank/DDBJ databases">
        <authorList>
            <person name="Zhirakovskaya E."/>
        </authorList>
    </citation>
    <scope>NUCLEOTIDE SEQUENCE</scope>
</reference>
<name>A0A3B1A9N6_9ZZZZ</name>
<organism evidence="2">
    <name type="scientific">hydrothermal vent metagenome</name>
    <dbReference type="NCBI Taxonomy" id="652676"/>
    <lineage>
        <taxon>unclassified sequences</taxon>
        <taxon>metagenomes</taxon>
        <taxon>ecological metagenomes</taxon>
    </lineage>
</organism>